<reference evidence="2 3" key="1">
    <citation type="submission" date="2016-03" db="EMBL/GenBank/DDBJ databases">
        <authorList>
            <person name="Ploux O."/>
        </authorList>
    </citation>
    <scope>NUCLEOTIDE SEQUENCE [LARGE SCALE GENOMIC DNA]</scope>
    <source>
        <strain evidence="2 3">UAMH 11012</strain>
    </source>
</reference>
<feature type="compositionally biased region" description="Polar residues" evidence="1">
    <location>
        <begin position="8"/>
        <end position="23"/>
    </location>
</feature>
<feature type="region of interest" description="Disordered" evidence="1">
    <location>
        <begin position="357"/>
        <end position="390"/>
    </location>
</feature>
<feature type="compositionally biased region" description="Basic and acidic residues" evidence="1">
    <location>
        <begin position="438"/>
        <end position="452"/>
    </location>
</feature>
<evidence type="ECO:0000313" key="3">
    <source>
        <dbReference type="Proteomes" id="UP000184330"/>
    </source>
</evidence>
<feature type="compositionally biased region" description="Basic and acidic residues" evidence="1">
    <location>
        <begin position="467"/>
        <end position="495"/>
    </location>
</feature>
<name>A0A1L7WXZ4_9HELO</name>
<dbReference type="EMBL" id="FJOG01000010">
    <property type="protein sequence ID" value="CZR57647.1"/>
    <property type="molecule type" value="Genomic_DNA"/>
</dbReference>
<feature type="region of interest" description="Disordered" evidence="1">
    <location>
        <begin position="1"/>
        <end position="28"/>
    </location>
</feature>
<dbReference type="Proteomes" id="UP000184330">
    <property type="component" value="Unassembled WGS sequence"/>
</dbReference>
<protein>
    <submittedName>
        <fullName evidence="2">Uncharacterized protein</fullName>
    </submittedName>
</protein>
<evidence type="ECO:0000256" key="1">
    <source>
        <dbReference type="SAM" id="MobiDB-lite"/>
    </source>
</evidence>
<organism evidence="2 3">
    <name type="scientific">Phialocephala subalpina</name>
    <dbReference type="NCBI Taxonomy" id="576137"/>
    <lineage>
        <taxon>Eukaryota</taxon>
        <taxon>Fungi</taxon>
        <taxon>Dikarya</taxon>
        <taxon>Ascomycota</taxon>
        <taxon>Pezizomycotina</taxon>
        <taxon>Leotiomycetes</taxon>
        <taxon>Helotiales</taxon>
        <taxon>Mollisiaceae</taxon>
        <taxon>Phialocephala</taxon>
        <taxon>Phialocephala fortinii species complex</taxon>
    </lineage>
</organism>
<accession>A0A1L7WXZ4</accession>
<feature type="region of interest" description="Disordered" evidence="1">
    <location>
        <begin position="435"/>
        <end position="513"/>
    </location>
</feature>
<sequence>MNAPLPLESSQDSTATPKQSTDISETEPLVFWQNSPFEPPSIDRVSNDWNNSCPERKNHSFGTFCHTCRGQPMEWLLEGRPIVADDNGKPLKIGSEVSMVEGVHLQDRDAVAVLPILAYLDATSQQYTKIKGFVEIIKEENYRESVEAGQRIADVYHELRRQALHQNDKLPKFFEIVHEALLNPTLRADQDMLESRQANLNGAEDPDADLLMKSRHILTPEKAKKPGPRLKEGGKSQFVEGTDLSDDVLGQPTPHKFFLLRQKMNGPSFQDLREYPGWPGFKWDNEVSIRSLNRHRDQIIYRMDGTTCAPRVPYTELEKDTLKKLIKEELDAGKTRQSIKWDEISVKLAKAFEGVEQGKGSRMAPSDDWDNEEKNWFSPQGDELQESRSGPVVQLASAIETHAGKCRDIRTLLGIKEEEGVGDGDESMVAEQASMTRMAKENSNDADPKNDEAGNALTTSSKKVKKQQAETKSKPRIKDPKSAKKETEKTQDSLPRKPRQPPPTSPGAGDVAI</sequence>
<dbReference type="AlphaFoldDB" id="A0A1L7WXZ4"/>
<gene>
    <name evidence="2" type="ORF">PAC_07536</name>
</gene>
<evidence type="ECO:0000313" key="2">
    <source>
        <dbReference type="EMBL" id="CZR57647.1"/>
    </source>
</evidence>
<keyword evidence="3" id="KW-1185">Reference proteome</keyword>
<dbReference type="OrthoDB" id="3500316at2759"/>
<proteinExistence type="predicted"/>